<dbReference type="PATRIC" id="fig|1291052.5.peg.2383"/>
<comment type="caution">
    <text evidence="1">The sequence shown here is derived from an EMBL/GenBank/DDBJ whole genome shotgun (WGS) entry which is preliminary data.</text>
</comment>
<accession>A0A0R1ZUZ7</accession>
<name>A0A0R1ZUZ7_9LACO</name>
<dbReference type="RefSeq" id="WP_056976160.1">
    <property type="nucleotide sequence ID" value="NZ_AYYO01000050.1"/>
</dbReference>
<reference evidence="1 2" key="1">
    <citation type="journal article" date="2015" name="Genome Announc.">
        <title>Expanding the biotechnology potential of lactobacilli through comparative genomics of 213 strains and associated genera.</title>
        <authorList>
            <person name="Sun Z."/>
            <person name="Harris H.M."/>
            <person name="McCann A."/>
            <person name="Guo C."/>
            <person name="Argimon S."/>
            <person name="Zhang W."/>
            <person name="Yang X."/>
            <person name="Jeffery I.B."/>
            <person name="Cooney J.C."/>
            <person name="Kagawa T.F."/>
            <person name="Liu W."/>
            <person name="Song Y."/>
            <person name="Salvetti E."/>
            <person name="Wrobel A."/>
            <person name="Rasinkangas P."/>
            <person name="Parkhill J."/>
            <person name="Rea M.C."/>
            <person name="O'Sullivan O."/>
            <person name="Ritari J."/>
            <person name="Douillard F.P."/>
            <person name="Paul Ross R."/>
            <person name="Yang R."/>
            <person name="Briner A.E."/>
            <person name="Felis G.E."/>
            <person name="de Vos W.M."/>
            <person name="Barrangou R."/>
            <person name="Klaenhammer T.R."/>
            <person name="Caufield P.W."/>
            <person name="Cui Y."/>
            <person name="Zhang H."/>
            <person name="O'Toole P.W."/>
        </authorList>
    </citation>
    <scope>NUCLEOTIDE SEQUENCE [LARGE SCALE GENOMIC DNA]</scope>
    <source>
        <strain evidence="1 2">DSM 20505</strain>
    </source>
</reference>
<keyword evidence="2" id="KW-1185">Reference proteome</keyword>
<dbReference type="AlphaFoldDB" id="A0A0R1ZUZ7"/>
<dbReference type="EMBL" id="AYYO01000050">
    <property type="protein sequence ID" value="KRM54604.1"/>
    <property type="molecule type" value="Genomic_DNA"/>
</dbReference>
<protein>
    <submittedName>
        <fullName evidence="1">Uncharacterized protein</fullName>
    </submittedName>
</protein>
<dbReference type="STRING" id="1291052.FC18_GL002312"/>
<organism evidence="1 2">
    <name type="scientific">Lacticaseibacillus sharpeae JCM 1186 = DSM 20505</name>
    <dbReference type="NCBI Taxonomy" id="1291052"/>
    <lineage>
        <taxon>Bacteria</taxon>
        <taxon>Bacillati</taxon>
        <taxon>Bacillota</taxon>
        <taxon>Bacilli</taxon>
        <taxon>Lactobacillales</taxon>
        <taxon>Lactobacillaceae</taxon>
        <taxon>Lacticaseibacillus</taxon>
    </lineage>
</organism>
<sequence length="84" mass="9409">MTNAVNKHQELKFEDSMQFAWSLPAKLKPVIKRVASGASVDIESEPFADDETATIAVRFWGTNEDRDGVIEVIKSSFPELVLKK</sequence>
<proteinExistence type="predicted"/>
<gene>
    <name evidence="1" type="ORF">FC18_GL002312</name>
</gene>
<dbReference type="Proteomes" id="UP000051679">
    <property type="component" value="Unassembled WGS sequence"/>
</dbReference>
<evidence type="ECO:0000313" key="2">
    <source>
        <dbReference type="Proteomes" id="UP000051679"/>
    </source>
</evidence>
<evidence type="ECO:0000313" key="1">
    <source>
        <dbReference type="EMBL" id="KRM54604.1"/>
    </source>
</evidence>